<reference evidence="1" key="1">
    <citation type="submission" date="2020-05" db="EMBL/GenBank/DDBJ databases">
        <authorList>
            <person name="Chiriac C."/>
            <person name="Salcher M."/>
            <person name="Ghai R."/>
            <person name="Kavagutti S V."/>
        </authorList>
    </citation>
    <scope>NUCLEOTIDE SEQUENCE</scope>
</reference>
<protein>
    <submittedName>
        <fullName evidence="1">Unannotated protein</fullName>
    </submittedName>
</protein>
<proteinExistence type="predicted"/>
<sequence length="118" mass="12097">MVIFAFIGGANAWANIAGIAIDAAGNVYTTDRATDTVSKFALGGTAYVGWATTGDQPSAIAIDAAGNLYTTNRGSGDVSKITPEGVSTVDWAPLEAVTSWSGMNQTRSPSMRTATSMS</sequence>
<dbReference type="SUPFAM" id="SSF101898">
    <property type="entry name" value="NHL repeat"/>
    <property type="match status" value="1"/>
</dbReference>
<name>A0A6J7GVK5_9ZZZZ</name>
<dbReference type="EMBL" id="CAFBMX010000001">
    <property type="protein sequence ID" value="CAB4912521.1"/>
    <property type="molecule type" value="Genomic_DNA"/>
</dbReference>
<dbReference type="AlphaFoldDB" id="A0A6J7GVK5"/>
<gene>
    <name evidence="1" type="ORF">UFOPK3674_00002</name>
</gene>
<evidence type="ECO:0000313" key="1">
    <source>
        <dbReference type="EMBL" id="CAB4912521.1"/>
    </source>
</evidence>
<organism evidence="1">
    <name type="scientific">freshwater metagenome</name>
    <dbReference type="NCBI Taxonomy" id="449393"/>
    <lineage>
        <taxon>unclassified sequences</taxon>
        <taxon>metagenomes</taxon>
        <taxon>ecological metagenomes</taxon>
    </lineage>
</organism>
<accession>A0A6J7GVK5</accession>
<dbReference type="InterPro" id="IPR011042">
    <property type="entry name" value="6-blade_b-propeller_TolB-like"/>
</dbReference>
<dbReference type="Gene3D" id="2.120.10.30">
    <property type="entry name" value="TolB, C-terminal domain"/>
    <property type="match status" value="1"/>
</dbReference>